<feature type="compositionally biased region" description="Pro residues" evidence="1">
    <location>
        <begin position="133"/>
        <end position="143"/>
    </location>
</feature>
<feature type="compositionally biased region" description="Polar residues" evidence="1">
    <location>
        <begin position="461"/>
        <end position="473"/>
    </location>
</feature>
<sequence>MRKPGSRQLRTEYTISEANPDKSDRVELSANPGTERRSAHQDSPPGPLTSHPPNLTAAPSTTATPPAPMPTSPRAARQATAHDANRPLKLSQTPAEASPTPTDTSSRTEDTRHSSALAPLIPTQLWAPQQPRRTPPPPQPPLSTTPLTHEVLKQLLNALDRALSHTRYAVSGRAALAVWGCLAFASASASASESGSAGRQPLPLPARVSIVCPAADADVILAWARTAGWAIYPAAAPCSPRRAAAAAAAAAAGGGRNGNGGHVIGVPLVLPGRPLLTAEKVWAVRLRTVEDEAWWECLERVSPVDPPLPAGYPLEEEIRTRAKVLAVPTLLDQFARGWSGLAEGGDKDKEKARWLARLMLGILRKLAGDTVEGRGRWRLTRENVPFVVDERFWRPFLGAYPEALELLERCRLRSPDDPIRARVQETSPSDGLQQRVGAGSRGLAVPTAAENGLVESDVDSRTGNQHKSSTCSNGVEDKDDRLQMEQDISNQSLRDHMHSGDRGTLGGDPVRGRSTLRHGSFRRSNYDHPASAHGKPPQDNVRDTKLRGFTGESFRVRSAVRDGTFKHSDYGPPVVSSPPPPATRTRGLGDPNRRVGQVQGLEHMDVLELA</sequence>
<accession>A0ABQ0FYR3</accession>
<dbReference type="GeneID" id="98171602"/>
<feature type="compositionally biased region" description="Basic and acidic residues" evidence="1">
    <location>
        <begin position="475"/>
        <end position="484"/>
    </location>
</feature>
<dbReference type="RefSeq" id="XP_070912380.1">
    <property type="nucleotide sequence ID" value="XM_071056279.1"/>
</dbReference>
<dbReference type="EMBL" id="BAAFSV010000001">
    <property type="protein sequence ID" value="GAB1310647.1"/>
    <property type="molecule type" value="Genomic_DNA"/>
</dbReference>
<gene>
    <name evidence="2" type="ORF">MFIFM68171_00857</name>
</gene>
<evidence type="ECO:0000313" key="2">
    <source>
        <dbReference type="EMBL" id="GAB1310647.1"/>
    </source>
</evidence>
<evidence type="ECO:0000256" key="1">
    <source>
        <dbReference type="SAM" id="MobiDB-lite"/>
    </source>
</evidence>
<evidence type="ECO:0000313" key="3">
    <source>
        <dbReference type="Proteomes" id="UP001628179"/>
    </source>
</evidence>
<feature type="region of interest" description="Disordered" evidence="1">
    <location>
        <begin position="421"/>
        <end position="545"/>
    </location>
</feature>
<reference evidence="2 3" key="1">
    <citation type="submission" date="2024-09" db="EMBL/GenBank/DDBJ databases">
        <title>Itraconazole resistance in Madurella fahalii resulting from another homologue of gene encoding cytochrome P450 14-alpha sterol demethylase (CYP51).</title>
        <authorList>
            <person name="Yoshioka I."/>
            <person name="Fahal A.H."/>
            <person name="Kaneko S."/>
            <person name="Yaguchi T."/>
        </authorList>
    </citation>
    <scope>NUCLEOTIDE SEQUENCE [LARGE SCALE GENOMIC DNA]</scope>
    <source>
        <strain evidence="2 3">IFM 68171</strain>
    </source>
</reference>
<feature type="region of interest" description="Disordered" evidence="1">
    <location>
        <begin position="564"/>
        <end position="593"/>
    </location>
</feature>
<protein>
    <submittedName>
        <fullName evidence="2">Uncharacterized protein</fullName>
    </submittedName>
</protein>
<keyword evidence="3" id="KW-1185">Reference proteome</keyword>
<dbReference type="Proteomes" id="UP001628179">
    <property type="component" value="Unassembled WGS sequence"/>
</dbReference>
<proteinExistence type="predicted"/>
<feature type="compositionally biased region" description="Polar residues" evidence="1">
    <location>
        <begin position="90"/>
        <end position="105"/>
    </location>
</feature>
<name>A0ABQ0FYR3_9PEZI</name>
<comment type="caution">
    <text evidence="2">The sequence shown here is derived from an EMBL/GenBank/DDBJ whole genome shotgun (WGS) entry which is preliminary data.</text>
</comment>
<organism evidence="2 3">
    <name type="scientific">Madurella fahalii</name>
    <dbReference type="NCBI Taxonomy" id="1157608"/>
    <lineage>
        <taxon>Eukaryota</taxon>
        <taxon>Fungi</taxon>
        <taxon>Dikarya</taxon>
        <taxon>Ascomycota</taxon>
        <taxon>Pezizomycotina</taxon>
        <taxon>Sordariomycetes</taxon>
        <taxon>Sordariomycetidae</taxon>
        <taxon>Sordariales</taxon>
        <taxon>Sordariales incertae sedis</taxon>
        <taxon>Madurella</taxon>
    </lineage>
</organism>
<feature type="region of interest" description="Disordered" evidence="1">
    <location>
        <begin position="1"/>
        <end position="145"/>
    </location>
</feature>